<keyword evidence="2" id="KW-1185">Reference proteome</keyword>
<dbReference type="HOGENOM" id="CLU_3119873_0_0_3"/>
<reference evidence="1 2" key="1">
    <citation type="submission" date="2012-06" db="EMBL/GenBank/DDBJ databases">
        <title>Finished chromosome of genome of Microcoleus sp. PCC 7113.</title>
        <authorList>
            <consortium name="US DOE Joint Genome Institute"/>
            <person name="Gugger M."/>
            <person name="Coursin T."/>
            <person name="Rippka R."/>
            <person name="Tandeau De Marsac N."/>
            <person name="Huntemann M."/>
            <person name="Wei C.-L."/>
            <person name="Han J."/>
            <person name="Detter J.C."/>
            <person name="Han C."/>
            <person name="Tapia R."/>
            <person name="Chen A."/>
            <person name="Kyrpides N."/>
            <person name="Mavromatis K."/>
            <person name="Markowitz V."/>
            <person name="Szeto E."/>
            <person name="Ivanova N."/>
            <person name="Pagani I."/>
            <person name="Pati A."/>
            <person name="Goodwin L."/>
            <person name="Nordberg H.P."/>
            <person name="Cantor M.N."/>
            <person name="Hua S.X."/>
            <person name="Woyke T."/>
            <person name="Kerfeld C.A."/>
        </authorList>
    </citation>
    <scope>NUCLEOTIDE SEQUENCE [LARGE SCALE GENOMIC DNA]</scope>
    <source>
        <strain evidence="1 2">PCC 7113</strain>
    </source>
</reference>
<dbReference type="Proteomes" id="UP000010471">
    <property type="component" value="Chromosome"/>
</dbReference>
<gene>
    <name evidence="1" type="ORF">Mic7113_3272</name>
</gene>
<protein>
    <submittedName>
        <fullName evidence="1">Uncharacterized protein</fullName>
    </submittedName>
</protein>
<organism evidence="1 2">
    <name type="scientific">Allocoleopsis franciscana PCC 7113</name>
    <dbReference type="NCBI Taxonomy" id="1173027"/>
    <lineage>
        <taxon>Bacteria</taxon>
        <taxon>Bacillati</taxon>
        <taxon>Cyanobacteriota</taxon>
        <taxon>Cyanophyceae</taxon>
        <taxon>Coleofasciculales</taxon>
        <taxon>Coleofasciculaceae</taxon>
        <taxon>Allocoleopsis</taxon>
        <taxon>Allocoleopsis franciscana</taxon>
    </lineage>
</organism>
<name>K9WF25_9CYAN</name>
<proteinExistence type="predicted"/>
<sequence>MGIRRFKSVIYIDRDLSEPAQGWGWVEVDVEHVKRFGIDTKHPQHRVVTK</sequence>
<evidence type="ECO:0000313" key="2">
    <source>
        <dbReference type="Proteomes" id="UP000010471"/>
    </source>
</evidence>
<dbReference type="eggNOG" id="ENOG5033D55">
    <property type="taxonomic scope" value="Bacteria"/>
</dbReference>
<dbReference type="AlphaFoldDB" id="K9WF25"/>
<dbReference type="EMBL" id="CP003630">
    <property type="protein sequence ID" value="AFZ19010.1"/>
    <property type="molecule type" value="Genomic_DNA"/>
</dbReference>
<dbReference type="KEGG" id="mic:Mic7113_3272"/>
<accession>K9WF25</accession>
<evidence type="ECO:0000313" key="1">
    <source>
        <dbReference type="EMBL" id="AFZ19010.1"/>
    </source>
</evidence>